<evidence type="ECO:0000313" key="3">
    <source>
        <dbReference type="Proteomes" id="UP001476247"/>
    </source>
</evidence>
<dbReference type="InterPro" id="IPR000073">
    <property type="entry name" value="AB_hydrolase_1"/>
</dbReference>
<keyword evidence="3" id="KW-1185">Reference proteome</keyword>
<reference evidence="2 3" key="1">
    <citation type="submission" date="2024-04" db="EMBL/GenBank/DDBJ databases">
        <title>genome sequences of Mucor flavus KT1a and Helicostylum pulchrum KT1b strains isolation_sourced from the surface of a dry-aged beef.</title>
        <authorList>
            <person name="Toyotome T."/>
            <person name="Hosono M."/>
            <person name="Torimaru M."/>
            <person name="Fukuda K."/>
            <person name="Mikami N."/>
        </authorList>
    </citation>
    <scope>NUCLEOTIDE SEQUENCE [LARGE SCALE GENOMIC DNA]</scope>
    <source>
        <strain evidence="2 3">KT1b</strain>
    </source>
</reference>
<protein>
    <recommendedName>
        <fullName evidence="1">AB hydrolase-1 domain-containing protein</fullName>
    </recommendedName>
</protein>
<proteinExistence type="predicted"/>
<name>A0ABP9Y117_9FUNG</name>
<dbReference type="Pfam" id="PF00561">
    <property type="entry name" value="Abhydrolase_1"/>
    <property type="match status" value="1"/>
</dbReference>
<evidence type="ECO:0000259" key="1">
    <source>
        <dbReference type="Pfam" id="PF00561"/>
    </source>
</evidence>
<comment type="caution">
    <text evidence="2">The sequence shown here is derived from an EMBL/GenBank/DDBJ whole genome shotgun (WGS) entry which is preliminary data.</text>
</comment>
<feature type="domain" description="AB hydrolase-1" evidence="1">
    <location>
        <begin position="23"/>
        <end position="168"/>
    </location>
</feature>
<gene>
    <name evidence="2" type="ORF">HPULCUR_006130</name>
</gene>
<dbReference type="PANTHER" id="PTHR46331">
    <property type="entry name" value="VALACYCLOVIR HYDROLASE"/>
    <property type="match status" value="1"/>
</dbReference>
<sequence>MPKPYLQVEGASIYFEVEGNGPYILFVPGGDGGGAVFTPLRSHLTKHFTIVTYDRRGYCRSKLSGPQDYENRLDVEADDIYKLMRSLTSETFIIFGSSSGGAVSLKYLTKYPNTIYKMFVHEPMTNLDALPDSEYLRIFHTGLYDTYKKEGKDAAIKIYGKKYLNDLDYHMIVCKQLGDKRHNWSFHLEHEVQVYPFYITNTDMIKNNKEKLVLLYGIECVNSFVYRPVKSISEYLDKELHPFPGGHLGYLTETDKFAAEFVRICEKQFVIKNIPKL</sequence>
<dbReference type="Proteomes" id="UP001476247">
    <property type="component" value="Unassembled WGS sequence"/>
</dbReference>
<organism evidence="2 3">
    <name type="scientific">Helicostylum pulchrum</name>
    <dbReference type="NCBI Taxonomy" id="562976"/>
    <lineage>
        <taxon>Eukaryota</taxon>
        <taxon>Fungi</taxon>
        <taxon>Fungi incertae sedis</taxon>
        <taxon>Mucoromycota</taxon>
        <taxon>Mucoromycotina</taxon>
        <taxon>Mucoromycetes</taxon>
        <taxon>Mucorales</taxon>
        <taxon>Mucorineae</taxon>
        <taxon>Mucoraceae</taxon>
        <taxon>Helicostylum</taxon>
    </lineage>
</organism>
<accession>A0ABP9Y117</accession>
<dbReference type="EMBL" id="BAABUJ010000016">
    <property type="protein sequence ID" value="GAA5800694.1"/>
    <property type="molecule type" value="Genomic_DNA"/>
</dbReference>
<dbReference type="PANTHER" id="PTHR46331:SF2">
    <property type="entry name" value="VALACYCLOVIR HYDROLASE"/>
    <property type="match status" value="1"/>
</dbReference>
<evidence type="ECO:0000313" key="2">
    <source>
        <dbReference type="EMBL" id="GAA5800694.1"/>
    </source>
</evidence>
<dbReference type="InterPro" id="IPR029058">
    <property type="entry name" value="AB_hydrolase_fold"/>
</dbReference>
<dbReference type="SUPFAM" id="SSF53474">
    <property type="entry name" value="alpha/beta-Hydrolases"/>
    <property type="match status" value="1"/>
</dbReference>
<dbReference type="Gene3D" id="3.40.50.1820">
    <property type="entry name" value="alpha/beta hydrolase"/>
    <property type="match status" value="1"/>
</dbReference>